<reference evidence="2" key="1">
    <citation type="submission" date="2021-05" db="EMBL/GenBank/DDBJ databases">
        <authorList>
            <person name="Alioto T."/>
            <person name="Alioto T."/>
            <person name="Gomez Garrido J."/>
        </authorList>
    </citation>
    <scope>NUCLEOTIDE SEQUENCE</scope>
</reference>
<protein>
    <submittedName>
        <fullName evidence="2">Uncharacterized protein</fullName>
    </submittedName>
</protein>
<proteinExistence type="predicted"/>
<evidence type="ECO:0000256" key="1">
    <source>
        <dbReference type="SAM" id="Coils"/>
    </source>
</evidence>
<keyword evidence="1" id="KW-0175">Coiled coil</keyword>
<organism evidence="2">
    <name type="scientific">Cacopsylla melanoneura</name>
    <dbReference type="NCBI Taxonomy" id="428564"/>
    <lineage>
        <taxon>Eukaryota</taxon>
        <taxon>Metazoa</taxon>
        <taxon>Ecdysozoa</taxon>
        <taxon>Arthropoda</taxon>
        <taxon>Hexapoda</taxon>
        <taxon>Insecta</taxon>
        <taxon>Pterygota</taxon>
        <taxon>Neoptera</taxon>
        <taxon>Paraneoptera</taxon>
        <taxon>Hemiptera</taxon>
        <taxon>Sternorrhyncha</taxon>
        <taxon>Psylloidea</taxon>
        <taxon>Psyllidae</taxon>
        <taxon>Psyllinae</taxon>
        <taxon>Cacopsylla</taxon>
    </lineage>
</organism>
<name>A0A8D8SR44_9HEMI</name>
<dbReference type="EMBL" id="HBUF01233684">
    <property type="protein sequence ID" value="CAG6674394.1"/>
    <property type="molecule type" value="Transcribed_RNA"/>
</dbReference>
<feature type="coiled-coil region" evidence="1">
    <location>
        <begin position="29"/>
        <end position="70"/>
    </location>
</feature>
<dbReference type="AlphaFoldDB" id="A0A8D8SR44"/>
<accession>A0A8D8SR44</accession>
<evidence type="ECO:0000313" key="2">
    <source>
        <dbReference type="EMBL" id="CAG6674394.1"/>
    </source>
</evidence>
<sequence length="172" mass="20032">MDPDKYAIEAFEKYFVQAMSDSQYKGDLLENLRKQLTELESKETHYDKLDEEFKAELKEAKETNAEMKRIDLAWKEEKQGLNEELGKLQVAHNILCKINEHFKVKNNLLKSEIGLLETEKKQLELNLCTKGIKKLTLKTKLTHLKTDLNNVTRQMEASDRTRTGGEITRDIC</sequence>